<feature type="domain" description="Methyltransferase type 11" evidence="1">
    <location>
        <begin position="50"/>
        <end position="146"/>
    </location>
</feature>
<organism evidence="2 3">
    <name type="scientific">Labrys miyagiensis</name>
    <dbReference type="NCBI Taxonomy" id="346912"/>
    <lineage>
        <taxon>Bacteria</taxon>
        <taxon>Pseudomonadati</taxon>
        <taxon>Pseudomonadota</taxon>
        <taxon>Alphaproteobacteria</taxon>
        <taxon>Hyphomicrobiales</taxon>
        <taxon>Xanthobacteraceae</taxon>
        <taxon>Labrys</taxon>
    </lineage>
</organism>
<gene>
    <name evidence="2" type="ORF">GCM10007874_28080</name>
</gene>
<dbReference type="Pfam" id="PF08241">
    <property type="entry name" value="Methyltransf_11"/>
    <property type="match status" value="1"/>
</dbReference>
<dbReference type="Gene3D" id="3.40.50.150">
    <property type="entry name" value="Vaccinia Virus protein VP39"/>
    <property type="match status" value="1"/>
</dbReference>
<name>A0ABQ6CNH8_9HYPH</name>
<dbReference type="PANTHER" id="PTHR43591">
    <property type="entry name" value="METHYLTRANSFERASE"/>
    <property type="match status" value="1"/>
</dbReference>
<sequence>MARSANLETLVAHQFGSQAAAYVASPVHAQGEDLRAMQAEVEAVRPAAVLDLGCGGGHVSFAAAPFAGIVTAYDLSADMLAAVSAEAAKRGLSNIVTQQGSAERLPFADSSFDMVMSRFSAHHWGDVPAALREAFRVARPGATLVFADAVAPTAVVNDTFLQSFEMLRDPSHVRDYSVAEWQAMLASAGFSVKDMQMRRLHIDFTSWIARMRTPPVFVEAIHALQAAVSEEVRAYFEIEEDGSFTFDTAVFVARR</sequence>
<dbReference type="SUPFAM" id="SSF53335">
    <property type="entry name" value="S-adenosyl-L-methionine-dependent methyltransferases"/>
    <property type="match status" value="1"/>
</dbReference>
<evidence type="ECO:0000259" key="1">
    <source>
        <dbReference type="Pfam" id="PF08241"/>
    </source>
</evidence>
<dbReference type="Proteomes" id="UP001156882">
    <property type="component" value="Unassembled WGS sequence"/>
</dbReference>
<proteinExistence type="predicted"/>
<protein>
    <recommendedName>
        <fullName evidence="1">Methyltransferase type 11 domain-containing protein</fullName>
    </recommendedName>
</protein>
<dbReference type="CDD" id="cd02440">
    <property type="entry name" value="AdoMet_MTases"/>
    <property type="match status" value="1"/>
</dbReference>
<dbReference type="PANTHER" id="PTHR43591:SF24">
    <property type="entry name" value="2-METHOXY-6-POLYPRENYL-1,4-BENZOQUINOL METHYLASE, MITOCHONDRIAL"/>
    <property type="match status" value="1"/>
</dbReference>
<dbReference type="EMBL" id="BSPC01000024">
    <property type="protein sequence ID" value="GLS19791.1"/>
    <property type="molecule type" value="Genomic_DNA"/>
</dbReference>
<evidence type="ECO:0000313" key="2">
    <source>
        <dbReference type="EMBL" id="GLS19791.1"/>
    </source>
</evidence>
<dbReference type="RefSeq" id="WP_284312816.1">
    <property type="nucleotide sequence ID" value="NZ_BSPC01000024.1"/>
</dbReference>
<evidence type="ECO:0000313" key="3">
    <source>
        <dbReference type="Proteomes" id="UP001156882"/>
    </source>
</evidence>
<dbReference type="InterPro" id="IPR029063">
    <property type="entry name" value="SAM-dependent_MTases_sf"/>
</dbReference>
<reference evidence="3" key="1">
    <citation type="journal article" date="2019" name="Int. J. Syst. Evol. Microbiol.">
        <title>The Global Catalogue of Microorganisms (GCM) 10K type strain sequencing project: providing services to taxonomists for standard genome sequencing and annotation.</title>
        <authorList>
            <consortium name="The Broad Institute Genomics Platform"/>
            <consortium name="The Broad Institute Genome Sequencing Center for Infectious Disease"/>
            <person name="Wu L."/>
            <person name="Ma J."/>
        </authorList>
    </citation>
    <scope>NUCLEOTIDE SEQUENCE [LARGE SCALE GENOMIC DNA]</scope>
    <source>
        <strain evidence="3">NBRC 101365</strain>
    </source>
</reference>
<dbReference type="InterPro" id="IPR013216">
    <property type="entry name" value="Methyltransf_11"/>
</dbReference>
<accession>A0ABQ6CNH8</accession>
<keyword evidence="3" id="KW-1185">Reference proteome</keyword>
<comment type="caution">
    <text evidence="2">The sequence shown here is derived from an EMBL/GenBank/DDBJ whole genome shotgun (WGS) entry which is preliminary data.</text>
</comment>